<dbReference type="NCBIfam" id="TIGR00125">
    <property type="entry name" value="cyt_tran_rel"/>
    <property type="match status" value="1"/>
</dbReference>
<dbReference type="RefSeq" id="WP_311816047.1">
    <property type="nucleotide sequence ID" value="NZ_JARQAZ010000009.1"/>
</dbReference>
<evidence type="ECO:0000259" key="3">
    <source>
        <dbReference type="Pfam" id="PF01467"/>
    </source>
</evidence>
<keyword evidence="1" id="KW-0808">Transferase</keyword>
<dbReference type="Proteomes" id="UP001269061">
    <property type="component" value="Unassembled WGS sequence"/>
</dbReference>
<feature type="domain" description="Cytidyltransferase-like" evidence="3">
    <location>
        <begin position="9"/>
        <end position="132"/>
    </location>
</feature>
<dbReference type="PANTHER" id="PTHR43793:SF1">
    <property type="entry name" value="FAD SYNTHASE"/>
    <property type="match status" value="1"/>
</dbReference>
<dbReference type="InterPro" id="IPR014729">
    <property type="entry name" value="Rossmann-like_a/b/a_fold"/>
</dbReference>
<name>A0ABU3FL73_9ENTE</name>
<dbReference type="Gene3D" id="3.40.50.620">
    <property type="entry name" value="HUPs"/>
    <property type="match status" value="1"/>
</dbReference>
<evidence type="ECO:0000256" key="2">
    <source>
        <dbReference type="ARBA" id="ARBA00022695"/>
    </source>
</evidence>
<evidence type="ECO:0000256" key="1">
    <source>
        <dbReference type="ARBA" id="ARBA00022679"/>
    </source>
</evidence>
<comment type="caution">
    <text evidence="4">The sequence shown here is derived from an EMBL/GenBank/DDBJ whole genome shotgun (WGS) entry which is preliminary data.</text>
</comment>
<sequence length="156" mass="18107">MKKYRVGFTAGTYDMFHVGHLNLIEHAKLLCDYLIVGVNQDELVQSYKHKCPLICEEQRLRIVSALKPVDEAHLMSSLNKMEAWEKFKFDAVFIGSDYEGSERYRLEAERLKEVEAEVCFVPYSEGISSTILANRIIDNEMNANYFQDKIARRMSD</sequence>
<keyword evidence="2 4" id="KW-0548">Nucleotidyltransferase</keyword>
<dbReference type="InterPro" id="IPR004821">
    <property type="entry name" value="Cyt_trans-like"/>
</dbReference>
<organism evidence="4 5">
    <name type="scientific">Enterococcus pseudoavium</name>
    <dbReference type="NCBI Taxonomy" id="44007"/>
    <lineage>
        <taxon>Bacteria</taxon>
        <taxon>Bacillati</taxon>
        <taxon>Bacillota</taxon>
        <taxon>Bacilli</taxon>
        <taxon>Lactobacillales</taxon>
        <taxon>Enterococcaceae</taxon>
        <taxon>Enterococcus</taxon>
    </lineage>
</organism>
<dbReference type="GO" id="GO:0016779">
    <property type="term" value="F:nucleotidyltransferase activity"/>
    <property type="evidence" value="ECO:0007669"/>
    <property type="project" value="UniProtKB-KW"/>
</dbReference>
<gene>
    <name evidence="4" type="ORF">P7H46_11690</name>
</gene>
<proteinExistence type="predicted"/>
<accession>A0ABU3FL73</accession>
<dbReference type="EMBL" id="JARQAZ010000009">
    <property type="protein sequence ID" value="MDT2771480.1"/>
    <property type="molecule type" value="Genomic_DNA"/>
</dbReference>
<dbReference type="SUPFAM" id="SSF52374">
    <property type="entry name" value="Nucleotidylyl transferase"/>
    <property type="match status" value="1"/>
</dbReference>
<reference evidence="4 5" key="1">
    <citation type="submission" date="2023-03" db="EMBL/GenBank/DDBJ databases">
        <authorList>
            <person name="Shen W."/>
            <person name="Cai J."/>
        </authorList>
    </citation>
    <scope>NUCLEOTIDE SEQUENCE [LARGE SCALE GENOMIC DNA]</scope>
    <source>
        <strain evidence="4 5">Y59</strain>
    </source>
</reference>
<evidence type="ECO:0000313" key="4">
    <source>
        <dbReference type="EMBL" id="MDT2771480.1"/>
    </source>
</evidence>
<dbReference type="InterPro" id="IPR050385">
    <property type="entry name" value="Archaeal_FAD_synthase"/>
</dbReference>
<evidence type="ECO:0000313" key="5">
    <source>
        <dbReference type="Proteomes" id="UP001269061"/>
    </source>
</evidence>
<keyword evidence="5" id="KW-1185">Reference proteome</keyword>
<dbReference type="Pfam" id="PF01467">
    <property type="entry name" value="CTP_transf_like"/>
    <property type="match status" value="1"/>
</dbReference>
<protein>
    <submittedName>
        <fullName evidence="4">Adenylyltransferase/cytidyltransferase family protein</fullName>
    </submittedName>
</protein>
<dbReference type="PANTHER" id="PTHR43793">
    <property type="entry name" value="FAD SYNTHASE"/>
    <property type="match status" value="1"/>
</dbReference>